<proteinExistence type="predicted"/>
<dbReference type="EMBL" id="BQNB010018205">
    <property type="protein sequence ID" value="GJT71880.1"/>
    <property type="molecule type" value="Genomic_DNA"/>
</dbReference>
<dbReference type="Proteomes" id="UP001151760">
    <property type="component" value="Unassembled WGS sequence"/>
</dbReference>
<reference evidence="1" key="2">
    <citation type="submission" date="2022-01" db="EMBL/GenBank/DDBJ databases">
        <authorList>
            <person name="Yamashiro T."/>
            <person name="Shiraishi A."/>
            <person name="Satake H."/>
            <person name="Nakayama K."/>
        </authorList>
    </citation>
    <scope>NUCLEOTIDE SEQUENCE</scope>
</reference>
<evidence type="ECO:0000313" key="2">
    <source>
        <dbReference type="Proteomes" id="UP001151760"/>
    </source>
</evidence>
<name>A0ABQ5G9P9_9ASTR</name>
<protein>
    <submittedName>
        <fullName evidence="1">Uncharacterized protein</fullName>
    </submittedName>
</protein>
<reference evidence="1" key="1">
    <citation type="journal article" date="2022" name="Int. J. Mol. Sci.">
        <title>Draft Genome of Tanacetum Coccineum: Genomic Comparison of Closely Related Tanacetum-Family Plants.</title>
        <authorList>
            <person name="Yamashiro T."/>
            <person name="Shiraishi A."/>
            <person name="Nakayama K."/>
            <person name="Satake H."/>
        </authorList>
    </citation>
    <scope>NUCLEOTIDE SEQUENCE</scope>
</reference>
<keyword evidence="2" id="KW-1185">Reference proteome</keyword>
<comment type="caution">
    <text evidence="1">The sequence shown here is derived from an EMBL/GenBank/DDBJ whole genome shotgun (WGS) entry which is preliminary data.</text>
</comment>
<organism evidence="1 2">
    <name type="scientific">Tanacetum coccineum</name>
    <dbReference type="NCBI Taxonomy" id="301880"/>
    <lineage>
        <taxon>Eukaryota</taxon>
        <taxon>Viridiplantae</taxon>
        <taxon>Streptophyta</taxon>
        <taxon>Embryophyta</taxon>
        <taxon>Tracheophyta</taxon>
        <taxon>Spermatophyta</taxon>
        <taxon>Magnoliopsida</taxon>
        <taxon>eudicotyledons</taxon>
        <taxon>Gunneridae</taxon>
        <taxon>Pentapetalae</taxon>
        <taxon>asterids</taxon>
        <taxon>campanulids</taxon>
        <taxon>Asterales</taxon>
        <taxon>Asteraceae</taxon>
        <taxon>Asteroideae</taxon>
        <taxon>Anthemideae</taxon>
        <taxon>Anthemidinae</taxon>
        <taxon>Tanacetum</taxon>
    </lineage>
</organism>
<accession>A0ABQ5G9P9</accession>
<sequence>MKRYWTSMCLVRGMLDWIARVAMAALSQILRYMSARHTTIFRNGRTASTTPSQHSGCMKMLIQVSSSIDAIFYLVYDLYECYTQKWSCVMLLTFIEGLSAAVSEQDPLTQHEKSPLELNHEHGI</sequence>
<gene>
    <name evidence="1" type="ORF">Tco_1031166</name>
</gene>
<evidence type="ECO:0000313" key="1">
    <source>
        <dbReference type="EMBL" id="GJT71880.1"/>
    </source>
</evidence>